<evidence type="ECO:0000313" key="2">
    <source>
        <dbReference type="Proteomes" id="UP001595526"/>
    </source>
</evidence>
<reference evidence="2" key="1">
    <citation type="journal article" date="2019" name="Int. J. Syst. Evol. Microbiol.">
        <title>The Global Catalogue of Microorganisms (GCM) 10K type strain sequencing project: providing services to taxonomists for standard genome sequencing and annotation.</title>
        <authorList>
            <consortium name="The Broad Institute Genomics Platform"/>
            <consortium name="The Broad Institute Genome Sequencing Center for Infectious Disease"/>
            <person name="Wu L."/>
            <person name="Ma J."/>
        </authorList>
    </citation>
    <scope>NUCLEOTIDE SEQUENCE [LARGE SCALE GENOMIC DNA]</scope>
    <source>
        <strain evidence="2">KCTC 52416</strain>
    </source>
</reference>
<sequence>MQLSSAQRFNGRSKLMEINDFTVYSLGLKFLLSNFPRFSAQYNSGLHG</sequence>
<gene>
    <name evidence="1" type="ORF">ACFOET_00885</name>
</gene>
<keyword evidence="2" id="KW-1185">Reference proteome</keyword>
<evidence type="ECO:0000313" key="1">
    <source>
        <dbReference type="EMBL" id="MFC3196156.1"/>
    </source>
</evidence>
<dbReference type="Proteomes" id="UP001595526">
    <property type="component" value="Unassembled WGS sequence"/>
</dbReference>
<comment type="caution">
    <text evidence="1">The sequence shown here is derived from an EMBL/GenBank/DDBJ whole genome shotgun (WGS) entry which is preliminary data.</text>
</comment>
<dbReference type="EMBL" id="JBHRTA010000004">
    <property type="protein sequence ID" value="MFC3196156.1"/>
    <property type="molecule type" value="Genomic_DNA"/>
</dbReference>
<name>A0ABV7JDK6_9SPHI</name>
<organism evidence="1 2">
    <name type="scientific">Parapedobacter deserti</name>
    <dbReference type="NCBI Taxonomy" id="1912957"/>
    <lineage>
        <taxon>Bacteria</taxon>
        <taxon>Pseudomonadati</taxon>
        <taxon>Bacteroidota</taxon>
        <taxon>Sphingobacteriia</taxon>
        <taxon>Sphingobacteriales</taxon>
        <taxon>Sphingobacteriaceae</taxon>
        <taxon>Parapedobacter</taxon>
    </lineage>
</organism>
<protein>
    <submittedName>
        <fullName evidence="1">Uncharacterized protein</fullName>
    </submittedName>
</protein>
<proteinExistence type="predicted"/>
<accession>A0ABV7JDK6</accession>